<keyword evidence="1" id="KW-0249">Electron transport</keyword>
<dbReference type="PANTHER" id="PTHR10422">
    <property type="entry name" value="CYTOCHROME C OXIDASE SUBUNIT 1"/>
    <property type="match status" value="1"/>
</dbReference>
<feature type="transmembrane region" description="Helical" evidence="2">
    <location>
        <begin position="454"/>
        <end position="474"/>
    </location>
</feature>
<dbReference type="InterPro" id="IPR000883">
    <property type="entry name" value="Cyt_C_Oxase_1"/>
</dbReference>
<dbReference type="Pfam" id="PF00115">
    <property type="entry name" value="COX1"/>
    <property type="match status" value="1"/>
</dbReference>
<feature type="transmembrane region" description="Helical" evidence="2">
    <location>
        <begin position="20"/>
        <end position="42"/>
    </location>
</feature>
<evidence type="ECO:0000313" key="4">
    <source>
        <dbReference type="EMBL" id="TDX99627.1"/>
    </source>
</evidence>
<evidence type="ECO:0000256" key="1">
    <source>
        <dbReference type="ARBA" id="ARBA00022660"/>
    </source>
</evidence>
<feature type="transmembrane region" description="Helical" evidence="2">
    <location>
        <begin position="342"/>
        <end position="359"/>
    </location>
</feature>
<dbReference type="PROSITE" id="PS50855">
    <property type="entry name" value="COX1"/>
    <property type="match status" value="1"/>
</dbReference>
<dbReference type="EMBL" id="SOQX01000007">
    <property type="protein sequence ID" value="TDX99627.1"/>
    <property type="molecule type" value="Genomic_DNA"/>
</dbReference>
<feature type="transmembrane region" description="Helical" evidence="2">
    <location>
        <begin position="93"/>
        <end position="116"/>
    </location>
</feature>
<keyword evidence="1" id="KW-0813">Transport</keyword>
<sequence>MSSSVTATATQSRERLYLQIYMGITLAVLLLMLLAGVALRAAQGTLINLPPDLFYQAMSLHGTGMVGIAGLAGVSIMWYFLRRYVALTPGIFLANLLLFTLGVVMILGAILLGGFAGGWTFLYPLPASSMGQWNTHAAAAFIGGLLIIGVGFLLFYLDAGRALLARYGSLGRALGLDQLFSGKVDADHPPTVVASTMVLIINILGTLAGAVILVMSLINLYLPAVTIDPLWAKNLIYFFGHVFINATIYMAVIAVYELLPHYTGRPWKLTRPFLAAWAASTLMVMIVYPHHLLMDMVMPAWMLIMGQIISYLSGLPVLLVTAWGTLVQIYRANVNWEAPARFLVLGVFGWSIGVIPAIVDGTMTINKVMHNTLWVPGHFHFYLLLGLLPMVLGFMLHVTRLPDSRIHPLLERGGFWLFSGSAAAFVVMFLYSGLHSIPRRFAEYLPAWVAQAQLSTLFGTLVLLSLAAFFILLLRRLAQVRMQA</sequence>
<protein>
    <submittedName>
        <fullName evidence="4">Cytochrome c oxidase subunit 1</fullName>
    </submittedName>
</protein>
<feature type="transmembrane region" description="Helical" evidence="2">
    <location>
        <begin position="308"/>
        <end position="330"/>
    </location>
</feature>
<feature type="domain" description="Cytochrome oxidase subunit I profile" evidence="3">
    <location>
        <begin position="20"/>
        <end position="484"/>
    </location>
</feature>
<reference evidence="4 5" key="1">
    <citation type="submission" date="2019-03" db="EMBL/GenBank/DDBJ databases">
        <title>Genomic Encyclopedia of Type Strains, Phase IV (KMG-IV): sequencing the most valuable type-strain genomes for metagenomic binning, comparative biology and taxonomic classification.</title>
        <authorList>
            <person name="Goeker M."/>
        </authorList>
    </citation>
    <scope>NUCLEOTIDE SEQUENCE [LARGE SCALE GENOMIC DNA]</scope>
    <source>
        <strain evidence="4 5">DSM 16326</strain>
    </source>
</reference>
<dbReference type="AlphaFoldDB" id="A0A4R8IHD0"/>
<feature type="transmembrane region" description="Helical" evidence="2">
    <location>
        <begin position="379"/>
        <end position="401"/>
    </location>
</feature>
<feature type="transmembrane region" description="Helical" evidence="2">
    <location>
        <begin position="136"/>
        <end position="157"/>
    </location>
</feature>
<dbReference type="Proteomes" id="UP000294914">
    <property type="component" value="Unassembled WGS sequence"/>
</dbReference>
<evidence type="ECO:0000259" key="3">
    <source>
        <dbReference type="PROSITE" id="PS50855"/>
    </source>
</evidence>
<dbReference type="SUPFAM" id="SSF81442">
    <property type="entry name" value="Cytochrome c oxidase subunit I-like"/>
    <property type="match status" value="1"/>
</dbReference>
<keyword evidence="2" id="KW-1133">Transmembrane helix</keyword>
<name>A0A4R8IHD0_9GAMM</name>
<feature type="transmembrane region" description="Helical" evidence="2">
    <location>
        <begin position="198"/>
        <end position="222"/>
    </location>
</feature>
<feature type="transmembrane region" description="Helical" evidence="2">
    <location>
        <begin position="234"/>
        <end position="259"/>
    </location>
</feature>
<dbReference type="RefSeq" id="WP_134084853.1">
    <property type="nucleotide sequence ID" value="NZ_SOQX01000007.1"/>
</dbReference>
<dbReference type="GO" id="GO:0016020">
    <property type="term" value="C:membrane"/>
    <property type="evidence" value="ECO:0007669"/>
    <property type="project" value="InterPro"/>
</dbReference>
<feature type="transmembrane region" description="Helical" evidence="2">
    <location>
        <begin position="271"/>
        <end position="288"/>
    </location>
</feature>
<accession>A0A4R8IHD0</accession>
<gene>
    <name evidence="4" type="ORF">EDC23_2412</name>
</gene>
<dbReference type="Gene3D" id="1.20.210.10">
    <property type="entry name" value="Cytochrome c oxidase-like, subunit I domain"/>
    <property type="match status" value="1"/>
</dbReference>
<comment type="caution">
    <text evidence="4">The sequence shown here is derived from an EMBL/GenBank/DDBJ whole genome shotgun (WGS) entry which is preliminary data.</text>
</comment>
<dbReference type="GO" id="GO:0004129">
    <property type="term" value="F:cytochrome-c oxidase activity"/>
    <property type="evidence" value="ECO:0007669"/>
    <property type="project" value="InterPro"/>
</dbReference>
<feature type="transmembrane region" description="Helical" evidence="2">
    <location>
        <begin position="413"/>
        <end position="434"/>
    </location>
</feature>
<evidence type="ECO:0000256" key="2">
    <source>
        <dbReference type="SAM" id="Phobius"/>
    </source>
</evidence>
<dbReference type="OrthoDB" id="9764568at2"/>
<organism evidence="4 5">
    <name type="scientific">Thiohalophilus thiocyanatoxydans</name>
    <dbReference type="NCBI Taxonomy" id="381308"/>
    <lineage>
        <taxon>Bacteria</taxon>
        <taxon>Pseudomonadati</taxon>
        <taxon>Pseudomonadota</taxon>
        <taxon>Gammaproteobacteria</taxon>
        <taxon>Thiohalomonadales</taxon>
        <taxon>Thiohalophilaceae</taxon>
        <taxon>Thiohalophilus</taxon>
    </lineage>
</organism>
<keyword evidence="2" id="KW-0812">Transmembrane</keyword>
<dbReference type="GO" id="GO:0020037">
    <property type="term" value="F:heme binding"/>
    <property type="evidence" value="ECO:0007669"/>
    <property type="project" value="InterPro"/>
</dbReference>
<feature type="transmembrane region" description="Helical" evidence="2">
    <location>
        <begin position="62"/>
        <end position="81"/>
    </location>
</feature>
<dbReference type="GO" id="GO:0009060">
    <property type="term" value="P:aerobic respiration"/>
    <property type="evidence" value="ECO:0007669"/>
    <property type="project" value="InterPro"/>
</dbReference>
<keyword evidence="2" id="KW-0472">Membrane</keyword>
<evidence type="ECO:0000313" key="5">
    <source>
        <dbReference type="Proteomes" id="UP000294914"/>
    </source>
</evidence>
<keyword evidence="5" id="KW-1185">Reference proteome</keyword>
<dbReference type="InterPro" id="IPR023616">
    <property type="entry name" value="Cyt_c_oxase-like_su1_dom"/>
</dbReference>
<keyword evidence="1" id="KW-0679">Respiratory chain</keyword>
<proteinExistence type="predicted"/>
<dbReference type="InterPro" id="IPR036927">
    <property type="entry name" value="Cyt_c_oxase-like_su1_sf"/>
</dbReference>